<evidence type="ECO:0000256" key="1">
    <source>
        <dbReference type="SAM" id="MobiDB-lite"/>
    </source>
</evidence>
<dbReference type="Proteomes" id="UP000002729">
    <property type="component" value="Unassembled WGS sequence"/>
</dbReference>
<feature type="region of interest" description="Disordered" evidence="1">
    <location>
        <begin position="344"/>
        <end position="365"/>
    </location>
</feature>
<feature type="compositionally biased region" description="Basic and acidic residues" evidence="1">
    <location>
        <begin position="8"/>
        <end position="27"/>
    </location>
</feature>
<dbReference type="GeneID" id="20227174"/>
<evidence type="ECO:0000313" key="3">
    <source>
        <dbReference type="Proteomes" id="UP000002729"/>
    </source>
</evidence>
<dbReference type="EMBL" id="GL833628">
    <property type="protein sequence ID" value="EGB02306.1"/>
    <property type="molecule type" value="Genomic_DNA"/>
</dbReference>
<dbReference type="RefSeq" id="XP_009042994.1">
    <property type="nucleotide sequence ID" value="XM_009044746.1"/>
</dbReference>
<dbReference type="OMA" id="CACQNIS"/>
<keyword evidence="3" id="KW-1185">Reference proteome</keyword>
<dbReference type="KEGG" id="aaf:AURANDRAFT_69002"/>
<feature type="region of interest" description="Disordered" evidence="1">
    <location>
        <begin position="1"/>
        <end position="34"/>
    </location>
</feature>
<dbReference type="AlphaFoldDB" id="F0YRF3"/>
<dbReference type="OrthoDB" id="204317at2759"/>
<dbReference type="InParanoid" id="F0YRF3"/>
<name>F0YRF3_AURAN</name>
<evidence type="ECO:0000313" key="2">
    <source>
        <dbReference type="EMBL" id="EGB02306.1"/>
    </source>
</evidence>
<organism evidence="3">
    <name type="scientific">Aureococcus anophagefferens</name>
    <name type="common">Harmful bloom alga</name>
    <dbReference type="NCBI Taxonomy" id="44056"/>
    <lineage>
        <taxon>Eukaryota</taxon>
        <taxon>Sar</taxon>
        <taxon>Stramenopiles</taxon>
        <taxon>Ochrophyta</taxon>
        <taxon>Pelagophyceae</taxon>
        <taxon>Pelagomonadales</taxon>
        <taxon>Pelagomonadaceae</taxon>
        <taxon>Aureococcus</taxon>
    </lineage>
</organism>
<sequence>MQELMGIVEEKHLTRQREAEDRGKRSPEQNMMDGSRDVYLEQLEGLSGRRSALASAKRPQFIVAVVLGKALCSGRISVEHAARCSALARALLERRLDPDQVVFTASAASKAEGCGDDATVACSYFLHLCEALGVPLDPESLVVSPTPVTTRVGMQALLERFVVPQLSATAGLHLTFFASDYQLSRLERIGAVTPHLSLFAPLAERRDVFLQHVAATEALYKTNTTRKGQRPRMPSLSAKDGGATSWALEKVLYPPGLLISSGDAFAASFLAQTHVIFDSLVPLLLNFHAIVNKEEILAAEYYDDLLLAKRRVSEQLQLVDSPMRPAALRLKTMATASPHALARQAAAARADGDGDDRRRQDEAAGQQFVDEALERVLARLNEIERLVRPAATREGYLDAADWERALALLQAVLAEARAATDPDAPLPASEWGRLVDEDEPDYGDLALSEIADFNRLRDERSLVEEGTGDALY</sequence>
<gene>
    <name evidence="2" type="ORF">AURANDRAFT_69002</name>
</gene>
<protein>
    <submittedName>
        <fullName evidence="2">Uncharacterized protein</fullName>
    </submittedName>
</protein>
<feature type="compositionally biased region" description="Basic and acidic residues" evidence="1">
    <location>
        <begin position="350"/>
        <end position="362"/>
    </location>
</feature>
<reference evidence="2 3" key="1">
    <citation type="journal article" date="2011" name="Proc. Natl. Acad. Sci. U.S.A.">
        <title>Niche of harmful alga Aureococcus anophagefferens revealed through ecogenomics.</title>
        <authorList>
            <person name="Gobler C.J."/>
            <person name="Berry D.L."/>
            <person name="Dyhrman S.T."/>
            <person name="Wilhelm S.W."/>
            <person name="Salamov A."/>
            <person name="Lobanov A.V."/>
            <person name="Zhang Y."/>
            <person name="Collier J.L."/>
            <person name="Wurch L.L."/>
            <person name="Kustka A.B."/>
            <person name="Dill B.D."/>
            <person name="Shah M."/>
            <person name="VerBerkmoes N.C."/>
            <person name="Kuo A."/>
            <person name="Terry A."/>
            <person name="Pangilinan J."/>
            <person name="Lindquist E.A."/>
            <person name="Lucas S."/>
            <person name="Paulsen I.T."/>
            <person name="Hattenrath-Lehmann T.K."/>
            <person name="Talmage S.C."/>
            <person name="Walker E.A."/>
            <person name="Koch F."/>
            <person name="Burson A.M."/>
            <person name="Marcoval M.A."/>
            <person name="Tang Y.Z."/>
            <person name="Lecleir G.R."/>
            <person name="Coyne K.J."/>
            <person name="Berg G.M."/>
            <person name="Bertrand E.M."/>
            <person name="Saito M.A."/>
            <person name="Gladyshev V.N."/>
            <person name="Grigoriev I.V."/>
        </authorList>
    </citation>
    <scope>NUCLEOTIDE SEQUENCE [LARGE SCALE GENOMIC DNA]</scope>
    <source>
        <strain evidence="3">CCMP 1984</strain>
    </source>
</reference>
<proteinExistence type="predicted"/>
<dbReference type="eggNOG" id="ENOG502S2UA">
    <property type="taxonomic scope" value="Eukaryota"/>
</dbReference>
<accession>F0YRF3</accession>